<dbReference type="AlphaFoldDB" id="U4R2A1"/>
<dbReference type="PATRIC" id="fig|1330534.3.peg.1839"/>
<sequence length="229" mass="26191">MKYFVLNGSPRKERSMTMNVVRSFLNGIEEADPEPQIDIVHLAKCNIQHCRSCYACWSHVCEGECVITKRNIDDMAPLMDKYLAADKIIMATPMHFFAISSYLQKFLERTFPLIKPIYIPAEQDDKYKDMSTKDIAVISTCKVAFDGVWDCIDAQMQLISRKRYQRIFSTQPLAVSNKDKELTENFLNTVTLAGKEFALCGEFSEAVRQSLEKSIQAMGEQIDTRNIGF</sequence>
<evidence type="ECO:0000256" key="2">
    <source>
        <dbReference type="ARBA" id="ARBA00022643"/>
    </source>
</evidence>
<reference evidence="4 5" key="1">
    <citation type="journal article" date="2013" name="Genome Announc.">
        <title>Draft Genome Sequence of the Cellulolytic Bacterium Clostridium papyrosolvens C7 (ATCC 700395).</title>
        <authorList>
            <person name="Zepeda V."/>
            <person name="Dassa B."/>
            <person name="Borovok I."/>
            <person name="Lamed R."/>
            <person name="Bayer E.A."/>
            <person name="Cate J.H."/>
        </authorList>
    </citation>
    <scope>NUCLEOTIDE SEQUENCE [LARGE SCALE GENOMIC DNA]</scope>
    <source>
        <strain evidence="4 5">C7</strain>
    </source>
</reference>
<evidence type="ECO:0000259" key="3">
    <source>
        <dbReference type="Pfam" id="PF02525"/>
    </source>
</evidence>
<dbReference type="InterPro" id="IPR003680">
    <property type="entry name" value="Flavodoxin_fold"/>
</dbReference>
<organism evidence="4 5">
    <name type="scientific">Ruminiclostridium papyrosolvens C7</name>
    <dbReference type="NCBI Taxonomy" id="1330534"/>
    <lineage>
        <taxon>Bacteria</taxon>
        <taxon>Bacillati</taxon>
        <taxon>Bacillota</taxon>
        <taxon>Clostridia</taxon>
        <taxon>Eubacteriales</taxon>
        <taxon>Oscillospiraceae</taxon>
        <taxon>Ruminiclostridium</taxon>
    </lineage>
</organism>
<feature type="domain" description="Flavodoxin-like fold" evidence="3">
    <location>
        <begin position="1"/>
        <end position="112"/>
    </location>
</feature>
<dbReference type="STRING" id="1330534.L323_09240"/>
<dbReference type="InterPro" id="IPR029039">
    <property type="entry name" value="Flavoprotein-like_sf"/>
</dbReference>
<name>U4R2A1_9FIRM</name>
<evidence type="ECO:0000256" key="1">
    <source>
        <dbReference type="ARBA" id="ARBA00022630"/>
    </source>
</evidence>
<dbReference type="EMBL" id="ATAY01000030">
    <property type="protein sequence ID" value="EPR12222.1"/>
    <property type="molecule type" value="Genomic_DNA"/>
</dbReference>
<dbReference type="Pfam" id="PF02525">
    <property type="entry name" value="Flavodoxin_2"/>
    <property type="match status" value="1"/>
</dbReference>
<dbReference type="Gene3D" id="3.40.50.360">
    <property type="match status" value="1"/>
</dbReference>
<dbReference type="PANTHER" id="PTHR43278">
    <property type="entry name" value="NAD(P)H-DEPENDENT FMN-CONTAINING OXIDOREDUCTASE YWQN-RELATED"/>
    <property type="match status" value="1"/>
</dbReference>
<evidence type="ECO:0000313" key="4">
    <source>
        <dbReference type="EMBL" id="EPR12222.1"/>
    </source>
</evidence>
<comment type="caution">
    <text evidence="4">The sequence shown here is derived from an EMBL/GenBank/DDBJ whole genome shotgun (WGS) entry which is preliminary data.</text>
</comment>
<dbReference type="InterPro" id="IPR051796">
    <property type="entry name" value="ISF_SsuE-like"/>
</dbReference>
<protein>
    <recommendedName>
        <fullName evidence="3">Flavodoxin-like fold domain-containing protein</fullName>
    </recommendedName>
</protein>
<evidence type="ECO:0000313" key="5">
    <source>
        <dbReference type="Proteomes" id="UP000016860"/>
    </source>
</evidence>
<dbReference type="SUPFAM" id="SSF52218">
    <property type="entry name" value="Flavoproteins"/>
    <property type="match status" value="1"/>
</dbReference>
<keyword evidence="1" id="KW-0285">Flavoprotein</keyword>
<dbReference type="RefSeq" id="WP_020815389.1">
    <property type="nucleotide sequence ID" value="NZ_ATAY01000030.1"/>
</dbReference>
<dbReference type="OrthoDB" id="9805976at2"/>
<proteinExistence type="predicted"/>
<dbReference type="Proteomes" id="UP000016860">
    <property type="component" value="Unassembled WGS sequence"/>
</dbReference>
<gene>
    <name evidence="4" type="ORF">L323_09240</name>
</gene>
<keyword evidence="2" id="KW-0288">FMN</keyword>
<accession>U4R2A1</accession>
<dbReference type="PANTHER" id="PTHR43278:SF2">
    <property type="entry name" value="IRON-SULFUR FLAVOPROTEIN"/>
    <property type="match status" value="1"/>
</dbReference>